<accession>A0AAW2QI28</accession>
<organism evidence="2">
    <name type="scientific">Sesamum radiatum</name>
    <name type="common">Black benniseed</name>
    <dbReference type="NCBI Taxonomy" id="300843"/>
    <lineage>
        <taxon>Eukaryota</taxon>
        <taxon>Viridiplantae</taxon>
        <taxon>Streptophyta</taxon>
        <taxon>Embryophyta</taxon>
        <taxon>Tracheophyta</taxon>
        <taxon>Spermatophyta</taxon>
        <taxon>Magnoliopsida</taxon>
        <taxon>eudicotyledons</taxon>
        <taxon>Gunneridae</taxon>
        <taxon>Pentapetalae</taxon>
        <taxon>asterids</taxon>
        <taxon>lamiids</taxon>
        <taxon>Lamiales</taxon>
        <taxon>Pedaliaceae</taxon>
        <taxon>Sesamum</taxon>
    </lineage>
</organism>
<name>A0AAW2QI28_SESRA</name>
<reference evidence="2" key="1">
    <citation type="submission" date="2020-06" db="EMBL/GenBank/DDBJ databases">
        <authorList>
            <person name="Li T."/>
            <person name="Hu X."/>
            <person name="Zhang T."/>
            <person name="Song X."/>
            <person name="Zhang H."/>
            <person name="Dai N."/>
            <person name="Sheng W."/>
            <person name="Hou X."/>
            <person name="Wei L."/>
        </authorList>
    </citation>
    <scope>NUCLEOTIDE SEQUENCE</scope>
    <source>
        <strain evidence="2">G02</strain>
        <tissue evidence="2">Leaf</tissue>
    </source>
</reference>
<feature type="region of interest" description="Disordered" evidence="1">
    <location>
        <begin position="87"/>
        <end position="165"/>
    </location>
</feature>
<reference evidence="2" key="2">
    <citation type="journal article" date="2024" name="Plant">
        <title>Genomic evolution and insights into agronomic trait innovations of Sesamum species.</title>
        <authorList>
            <person name="Miao H."/>
            <person name="Wang L."/>
            <person name="Qu L."/>
            <person name="Liu H."/>
            <person name="Sun Y."/>
            <person name="Le M."/>
            <person name="Wang Q."/>
            <person name="Wei S."/>
            <person name="Zheng Y."/>
            <person name="Lin W."/>
            <person name="Duan Y."/>
            <person name="Cao H."/>
            <person name="Xiong S."/>
            <person name="Wang X."/>
            <person name="Wei L."/>
            <person name="Li C."/>
            <person name="Ma Q."/>
            <person name="Ju M."/>
            <person name="Zhao R."/>
            <person name="Li G."/>
            <person name="Mu C."/>
            <person name="Tian Q."/>
            <person name="Mei H."/>
            <person name="Zhang T."/>
            <person name="Gao T."/>
            <person name="Zhang H."/>
        </authorList>
    </citation>
    <scope>NUCLEOTIDE SEQUENCE</scope>
    <source>
        <strain evidence="2">G02</strain>
    </source>
</reference>
<dbReference type="PANTHER" id="PTHR31286:SF180">
    <property type="entry name" value="OS10G0362600 PROTEIN"/>
    <property type="match status" value="1"/>
</dbReference>
<sequence length="165" mass="18098">MDGGGTGGIGKPLYPDAITRACTRLDFARVCIMLDISSKLPKHTVIMVRKEEGGETACKVDVEYEWLPPKCNACMSLGHPTKECHMTKPKNPPVSVYVQKPPGPPPREQRQSRAHPSASVNVMGDREEPGRSMVLYNPFDALREQNEDTSTPKGPISSPQSHSDD</sequence>
<protein>
    <recommendedName>
        <fullName evidence="3">Zinc knuckle CX2CX4HX4C domain-containing protein</fullName>
    </recommendedName>
</protein>
<evidence type="ECO:0008006" key="3">
    <source>
        <dbReference type="Google" id="ProtNLM"/>
    </source>
</evidence>
<evidence type="ECO:0000256" key="1">
    <source>
        <dbReference type="SAM" id="MobiDB-lite"/>
    </source>
</evidence>
<dbReference type="EMBL" id="JACGWJ010000015">
    <property type="protein sequence ID" value="KAL0367291.1"/>
    <property type="molecule type" value="Genomic_DNA"/>
</dbReference>
<proteinExistence type="predicted"/>
<feature type="compositionally biased region" description="Polar residues" evidence="1">
    <location>
        <begin position="148"/>
        <end position="165"/>
    </location>
</feature>
<gene>
    <name evidence="2" type="ORF">Sradi_3619200</name>
</gene>
<dbReference type="AlphaFoldDB" id="A0AAW2QI28"/>
<dbReference type="PANTHER" id="PTHR31286">
    <property type="entry name" value="GLYCINE-RICH CELL WALL STRUCTURAL PROTEIN 1.8-LIKE"/>
    <property type="match status" value="1"/>
</dbReference>
<dbReference type="InterPro" id="IPR040256">
    <property type="entry name" value="At4g02000-like"/>
</dbReference>
<evidence type="ECO:0000313" key="2">
    <source>
        <dbReference type="EMBL" id="KAL0367291.1"/>
    </source>
</evidence>
<comment type="caution">
    <text evidence="2">The sequence shown here is derived from an EMBL/GenBank/DDBJ whole genome shotgun (WGS) entry which is preliminary data.</text>
</comment>